<dbReference type="PRINTS" id="PR00762">
    <property type="entry name" value="CLCHANNEL"/>
</dbReference>
<feature type="transmembrane region" description="Helical" evidence="5">
    <location>
        <begin position="155"/>
        <end position="177"/>
    </location>
</feature>
<evidence type="ECO:0000256" key="1">
    <source>
        <dbReference type="ARBA" id="ARBA00004141"/>
    </source>
</evidence>
<feature type="transmembrane region" description="Helical" evidence="5">
    <location>
        <begin position="327"/>
        <end position="346"/>
    </location>
</feature>
<gene>
    <name evidence="6" type="ORF">AYP45_12280</name>
</gene>
<feature type="transmembrane region" description="Helical" evidence="5">
    <location>
        <begin position="183"/>
        <end position="206"/>
    </location>
</feature>
<organism evidence="6 7">
    <name type="scientific">Candidatus Brocadia carolinensis</name>
    <dbReference type="NCBI Taxonomy" id="1004156"/>
    <lineage>
        <taxon>Bacteria</taxon>
        <taxon>Pseudomonadati</taxon>
        <taxon>Planctomycetota</taxon>
        <taxon>Candidatus Brocadiia</taxon>
        <taxon>Candidatus Brocadiales</taxon>
        <taxon>Candidatus Brocadiaceae</taxon>
        <taxon>Candidatus Brocadia</taxon>
    </lineage>
</organism>
<feature type="transmembrane region" description="Helical" evidence="5">
    <location>
        <begin position="303"/>
        <end position="321"/>
    </location>
</feature>
<dbReference type="PANTHER" id="PTHR43427">
    <property type="entry name" value="CHLORIDE CHANNEL PROTEIN CLC-E"/>
    <property type="match status" value="1"/>
</dbReference>
<feature type="transmembrane region" description="Helical" evidence="5">
    <location>
        <begin position="60"/>
        <end position="80"/>
    </location>
</feature>
<keyword evidence="4 5" id="KW-0472">Membrane</keyword>
<comment type="subcellular location">
    <subcellularLocation>
        <location evidence="1">Membrane</location>
        <topology evidence="1">Multi-pass membrane protein</topology>
    </subcellularLocation>
</comment>
<evidence type="ECO:0000256" key="5">
    <source>
        <dbReference type="SAM" id="Phobius"/>
    </source>
</evidence>
<dbReference type="AlphaFoldDB" id="A0A1V4ARW0"/>
<keyword evidence="2 5" id="KW-0812">Transmembrane</keyword>
<sequence length="461" mass="49816">MRRRLAEETVIFISVLKWVILAAIIGAIVGLSTTAFLRALSWGEEFSGRYSQYFFHNDSYYFFLLPIALFVSTVMTKYLAPDAEGHGTDKIIEAIHKRSGKIKAIVVPVKLVATIITLVTGGSAGKEGPCAQIGAGLSSVFASLLRVDDRDRKKLVICGISAGFASVFGTPIAGAIFGLEVLFVGTILYDVLLPSFVAGITGYRVAWLLGSKHFHRNLNFVPSFNEYLFLQVILAGIFFGLCSFLLIEALRTGEKLSQKIQIWKPFKGLIGGSVLIILTLVFSDRYLGLGGDTIRASLLGRGVPWNAFLLKIVFTCVTLSFGGSGGIVTPIFFIGATSGSFFADLLGADRAVFSALGLVGLLAGAANTPIAASIMALELFGPKLGPYAAIACIISFLMTGHRSVYPSQMIDFRKSSSIHLEGGGEEIENVRVHVKPRNKSLIGMGLKIRNKIKEIFKKNKE</sequence>
<dbReference type="SUPFAM" id="SSF81340">
    <property type="entry name" value="Clc chloride channel"/>
    <property type="match status" value="1"/>
</dbReference>
<feature type="transmembrane region" description="Helical" evidence="5">
    <location>
        <begin position="227"/>
        <end position="250"/>
    </location>
</feature>
<feature type="transmembrane region" description="Helical" evidence="5">
    <location>
        <begin position="387"/>
        <end position="405"/>
    </location>
</feature>
<proteinExistence type="predicted"/>
<feature type="transmembrane region" description="Helical" evidence="5">
    <location>
        <begin position="12"/>
        <end position="40"/>
    </location>
</feature>
<dbReference type="InterPro" id="IPR050368">
    <property type="entry name" value="ClC-type_chloride_channel"/>
</dbReference>
<evidence type="ECO:0000256" key="2">
    <source>
        <dbReference type="ARBA" id="ARBA00022692"/>
    </source>
</evidence>
<feature type="transmembrane region" description="Helical" evidence="5">
    <location>
        <begin position="353"/>
        <end position="375"/>
    </location>
</feature>
<dbReference type="Pfam" id="PF00654">
    <property type="entry name" value="Voltage_CLC"/>
    <property type="match status" value="1"/>
</dbReference>
<dbReference type="InterPro" id="IPR001807">
    <property type="entry name" value="ClC"/>
</dbReference>
<name>A0A1V4ARW0_9BACT</name>
<evidence type="ECO:0000313" key="7">
    <source>
        <dbReference type="Proteomes" id="UP000189681"/>
    </source>
</evidence>
<reference evidence="6 7" key="1">
    <citation type="journal article" date="2017" name="Water Res.">
        <title>Discovery and metagenomic analysis of an anammox bacterial enrichment related to Candidatus "Brocadia caroliniensis" in a full-scale glycerol-fed nitritation-denitritation separate centrate treatment process.</title>
        <authorList>
            <person name="Park H."/>
            <person name="Brotto A.C."/>
            <person name="van Loosdrecht M.C."/>
            <person name="Chandran K."/>
        </authorList>
    </citation>
    <scope>NUCLEOTIDE SEQUENCE [LARGE SCALE GENOMIC DNA]</scope>
    <source>
        <strain evidence="6">26THWARD</strain>
    </source>
</reference>
<dbReference type="InterPro" id="IPR014743">
    <property type="entry name" value="Cl-channel_core"/>
</dbReference>
<comment type="caution">
    <text evidence="6">The sequence shown here is derived from an EMBL/GenBank/DDBJ whole genome shotgun (WGS) entry which is preliminary data.</text>
</comment>
<dbReference type="PANTHER" id="PTHR43427:SF12">
    <property type="entry name" value="CHLORIDE TRANSPORTER"/>
    <property type="match status" value="1"/>
</dbReference>
<feature type="transmembrane region" description="Helical" evidence="5">
    <location>
        <begin position="262"/>
        <end position="282"/>
    </location>
</feature>
<accession>A0A1V4ARW0</accession>
<evidence type="ECO:0000256" key="4">
    <source>
        <dbReference type="ARBA" id="ARBA00023136"/>
    </source>
</evidence>
<evidence type="ECO:0000313" key="6">
    <source>
        <dbReference type="EMBL" id="OOP55850.1"/>
    </source>
</evidence>
<keyword evidence="3 5" id="KW-1133">Transmembrane helix</keyword>
<dbReference type="GO" id="GO:0016020">
    <property type="term" value="C:membrane"/>
    <property type="evidence" value="ECO:0007669"/>
    <property type="project" value="UniProtKB-SubCell"/>
</dbReference>
<protein>
    <submittedName>
        <fullName evidence="6">Voltage-gated chloride channel</fullName>
    </submittedName>
</protein>
<evidence type="ECO:0000256" key="3">
    <source>
        <dbReference type="ARBA" id="ARBA00022989"/>
    </source>
</evidence>
<dbReference type="Gene3D" id="1.10.3080.10">
    <property type="entry name" value="Clc chloride channel"/>
    <property type="match status" value="1"/>
</dbReference>
<dbReference type="EMBL" id="AYTS01000112">
    <property type="protein sequence ID" value="OOP55850.1"/>
    <property type="molecule type" value="Genomic_DNA"/>
</dbReference>
<dbReference type="Proteomes" id="UP000189681">
    <property type="component" value="Unassembled WGS sequence"/>
</dbReference>
<dbReference type="GO" id="GO:0015108">
    <property type="term" value="F:chloride transmembrane transporter activity"/>
    <property type="evidence" value="ECO:0007669"/>
    <property type="project" value="InterPro"/>
</dbReference>